<feature type="compositionally biased region" description="Acidic residues" evidence="1">
    <location>
        <begin position="45"/>
        <end position="76"/>
    </location>
</feature>
<accession>A0AAV8VCL6</accession>
<sequence>IQIITINNTEVQNNTAFRNVLQNHISTQNDEATSEKENSNVEAQSDSDSDSNFNPDDEDNEESEDDQENLNSDTEDYLNKTDIPQDKTVDRVEASRHETEKENIQQETSSNLKEDPQMKKSKLLVTREERAKNKYLRMRGKSYKGLKKDDEGKYKLINNVPPRSLGPTCMSKKCQKSKVFKCKLFNEKERQDMFKKFWGDLSWDMKRTYISSLVDTVPAKRKVQNSRRNETLIYTVKKGSEKIRVFETNLEYIVQMKISLLKHENEDV</sequence>
<name>A0AAV8VCL6_9CUCU</name>
<reference evidence="2 3" key="1">
    <citation type="journal article" date="2023" name="Insect Mol. Biol.">
        <title>Genome sequencing provides insights into the evolution of gene families encoding plant cell wall-degrading enzymes in longhorned beetles.</title>
        <authorList>
            <person name="Shin N.R."/>
            <person name="Okamura Y."/>
            <person name="Kirsch R."/>
            <person name="Pauchet Y."/>
        </authorList>
    </citation>
    <scope>NUCLEOTIDE SEQUENCE [LARGE SCALE GENOMIC DNA]</scope>
    <source>
        <strain evidence="2">EAD_L_NR</strain>
    </source>
</reference>
<evidence type="ECO:0000313" key="3">
    <source>
        <dbReference type="Proteomes" id="UP001159042"/>
    </source>
</evidence>
<gene>
    <name evidence="2" type="ORF">NQ315_003652</name>
</gene>
<keyword evidence="3" id="KW-1185">Reference proteome</keyword>
<proteinExistence type="predicted"/>
<dbReference type="EMBL" id="JANEYG010000164">
    <property type="protein sequence ID" value="KAJ8911752.1"/>
    <property type="molecule type" value="Genomic_DNA"/>
</dbReference>
<dbReference type="Proteomes" id="UP001159042">
    <property type="component" value="Unassembled WGS sequence"/>
</dbReference>
<dbReference type="AlphaFoldDB" id="A0AAV8VCL6"/>
<evidence type="ECO:0000256" key="1">
    <source>
        <dbReference type="SAM" id="MobiDB-lite"/>
    </source>
</evidence>
<comment type="caution">
    <text evidence="2">The sequence shown here is derived from an EMBL/GenBank/DDBJ whole genome shotgun (WGS) entry which is preliminary data.</text>
</comment>
<evidence type="ECO:0000313" key="2">
    <source>
        <dbReference type="EMBL" id="KAJ8911752.1"/>
    </source>
</evidence>
<feature type="compositionally biased region" description="Basic and acidic residues" evidence="1">
    <location>
        <begin position="77"/>
        <end position="104"/>
    </location>
</feature>
<feature type="region of interest" description="Disordered" evidence="1">
    <location>
        <begin position="28"/>
        <end position="119"/>
    </location>
</feature>
<evidence type="ECO:0008006" key="4">
    <source>
        <dbReference type="Google" id="ProtNLM"/>
    </source>
</evidence>
<organism evidence="2 3">
    <name type="scientific">Exocentrus adspersus</name>
    <dbReference type="NCBI Taxonomy" id="1586481"/>
    <lineage>
        <taxon>Eukaryota</taxon>
        <taxon>Metazoa</taxon>
        <taxon>Ecdysozoa</taxon>
        <taxon>Arthropoda</taxon>
        <taxon>Hexapoda</taxon>
        <taxon>Insecta</taxon>
        <taxon>Pterygota</taxon>
        <taxon>Neoptera</taxon>
        <taxon>Endopterygota</taxon>
        <taxon>Coleoptera</taxon>
        <taxon>Polyphaga</taxon>
        <taxon>Cucujiformia</taxon>
        <taxon>Chrysomeloidea</taxon>
        <taxon>Cerambycidae</taxon>
        <taxon>Lamiinae</taxon>
        <taxon>Acanthocinini</taxon>
        <taxon>Exocentrus</taxon>
    </lineage>
</organism>
<protein>
    <recommendedName>
        <fullName evidence="4">Translocon at the inner envelope membrane of chloroplasts 214</fullName>
    </recommendedName>
</protein>
<feature type="non-terminal residue" evidence="2">
    <location>
        <position position="1"/>
    </location>
</feature>